<proteinExistence type="predicted"/>
<feature type="transmembrane region" description="Helical" evidence="1">
    <location>
        <begin position="12"/>
        <end position="36"/>
    </location>
</feature>
<feature type="transmembrane region" description="Helical" evidence="1">
    <location>
        <begin position="73"/>
        <end position="103"/>
    </location>
</feature>
<dbReference type="EMBL" id="QICD01000022">
    <property type="protein sequence ID" value="RNL41301.1"/>
    <property type="molecule type" value="Genomic_DNA"/>
</dbReference>
<organism evidence="2 3">
    <name type="scientific">Paraeggerthella hongkongensis</name>
    <dbReference type="NCBI Taxonomy" id="230658"/>
    <lineage>
        <taxon>Bacteria</taxon>
        <taxon>Bacillati</taxon>
        <taxon>Actinomycetota</taxon>
        <taxon>Coriobacteriia</taxon>
        <taxon>Eggerthellales</taxon>
        <taxon>Eggerthellaceae</taxon>
        <taxon>Paraeggerthella</taxon>
    </lineage>
</organism>
<comment type="caution">
    <text evidence="2">The sequence shown here is derived from an EMBL/GenBank/DDBJ whole genome shotgun (WGS) entry which is preliminary data.</text>
</comment>
<keyword evidence="1" id="KW-0812">Transmembrane</keyword>
<sequence length="181" mass="18596">MPNSDAKIVRGLSIAVLILSILAVAGSLLVMVFLGISGAALSDPSVTSSAAIEIDSSSGISADSLSGDEVVGLAMLSLGVLGMFMGWLIICSIVPLVAAILGMRNYSNVDKLGGAFGWAIAGAVFSFLCGNVITMVLLIVSAVYINKLRRAPMVPYGQAQPVYGYAQQPGNQQQPPAPPAQ</sequence>
<evidence type="ECO:0000313" key="3">
    <source>
        <dbReference type="Proteomes" id="UP000278632"/>
    </source>
</evidence>
<keyword evidence="3" id="KW-1185">Reference proteome</keyword>
<evidence type="ECO:0000313" key="2">
    <source>
        <dbReference type="EMBL" id="RNL41301.1"/>
    </source>
</evidence>
<dbReference type="OrthoDB" id="3177904at2"/>
<reference evidence="3" key="1">
    <citation type="submission" date="2018-05" db="EMBL/GenBank/DDBJ databases">
        <title>Genome Sequencing of selected type strains of the family Eggerthellaceae.</title>
        <authorList>
            <person name="Danylec N."/>
            <person name="Stoll D.A."/>
            <person name="Doetsch A."/>
            <person name="Huch M."/>
        </authorList>
    </citation>
    <scope>NUCLEOTIDE SEQUENCE [LARGE SCALE GENOMIC DNA]</scope>
    <source>
        <strain evidence="3">DSM 16106</strain>
    </source>
</reference>
<keyword evidence="1" id="KW-1133">Transmembrane helix</keyword>
<dbReference type="Proteomes" id="UP000278632">
    <property type="component" value="Unassembled WGS sequence"/>
</dbReference>
<gene>
    <name evidence="2" type="ORF">DMP08_09580</name>
</gene>
<name>A0A3N0B2E3_9ACTN</name>
<evidence type="ECO:0000256" key="1">
    <source>
        <dbReference type="SAM" id="Phobius"/>
    </source>
</evidence>
<feature type="transmembrane region" description="Helical" evidence="1">
    <location>
        <begin position="115"/>
        <end position="145"/>
    </location>
</feature>
<dbReference type="RefSeq" id="WP_123192671.1">
    <property type="nucleotide sequence ID" value="NZ_QICD01000022.1"/>
</dbReference>
<keyword evidence="1" id="KW-0472">Membrane</keyword>
<dbReference type="AlphaFoldDB" id="A0A3N0B2E3"/>
<protein>
    <submittedName>
        <fullName evidence="2">Uncharacterized protein</fullName>
    </submittedName>
</protein>
<accession>A0A3N0B2E3</accession>